<dbReference type="EMBL" id="CP022196">
    <property type="protein sequence ID" value="ATG46719.1"/>
    <property type="molecule type" value="Genomic_DNA"/>
</dbReference>
<dbReference type="InterPro" id="IPR036388">
    <property type="entry name" value="WH-like_DNA-bd_sf"/>
</dbReference>
<dbReference type="SUPFAM" id="SSF46785">
    <property type="entry name" value="Winged helix' DNA-binding domain"/>
    <property type="match status" value="1"/>
</dbReference>
<reference evidence="5 6" key="1">
    <citation type="submission" date="2017-06" db="EMBL/GenBank/DDBJ databases">
        <title>Celeribacter sp. TSPH2 complete genome sequence.</title>
        <authorList>
            <person name="Woo J.-H."/>
            <person name="Kim H.-S."/>
        </authorList>
    </citation>
    <scope>NUCLEOTIDE SEQUENCE [LARGE SCALE GENOMIC DNA]</scope>
    <source>
        <strain evidence="5 6">TSPH2</strain>
    </source>
</reference>
<dbReference type="AlphaFoldDB" id="A0A291G8G6"/>
<feature type="domain" description="HTH gntR-type" evidence="4">
    <location>
        <begin position="8"/>
        <end position="75"/>
    </location>
</feature>
<evidence type="ECO:0000256" key="3">
    <source>
        <dbReference type="ARBA" id="ARBA00023163"/>
    </source>
</evidence>
<dbReference type="RefSeq" id="WP_096804930.1">
    <property type="nucleotide sequence ID" value="NZ_CP022196.1"/>
</dbReference>
<dbReference type="GO" id="GO:0003700">
    <property type="term" value="F:DNA-binding transcription factor activity"/>
    <property type="evidence" value="ECO:0007669"/>
    <property type="project" value="InterPro"/>
</dbReference>
<dbReference type="Proteomes" id="UP000217935">
    <property type="component" value="Chromosome"/>
</dbReference>
<dbReference type="InterPro" id="IPR036390">
    <property type="entry name" value="WH_DNA-bd_sf"/>
</dbReference>
<evidence type="ECO:0000313" key="6">
    <source>
        <dbReference type="Proteomes" id="UP000217935"/>
    </source>
</evidence>
<dbReference type="Gene3D" id="1.10.10.10">
    <property type="entry name" value="Winged helix-like DNA-binding domain superfamily/Winged helix DNA-binding domain"/>
    <property type="match status" value="1"/>
</dbReference>
<evidence type="ECO:0000259" key="4">
    <source>
        <dbReference type="PROSITE" id="PS50949"/>
    </source>
</evidence>
<dbReference type="PROSITE" id="PS50949">
    <property type="entry name" value="HTH_GNTR"/>
    <property type="match status" value="1"/>
</dbReference>
<dbReference type="KEGG" id="ceh:CEW89_03580"/>
<sequence>MTDLYFKEPAHLRTYRGIRELILSGDLVPGEPVTIKGLTDRLGAGMTPVREAIRRLTSEGALIFHGNRRVTVPALTLSEVDDLIFARLALEPELARRGAERMTEEGIEALVAVDREIDVAMGQGDMRGYMIYNHRFHMQLYAPGRSEVISPIIDTLWLRCGPALRVMCTRFGNQNLPDMHRVAIEALKRHDSQGVAEAVRRDILQGMENIRAIVAETEEFT</sequence>
<dbReference type="PANTHER" id="PTHR43537:SF39">
    <property type="entry name" value="HTH-TYPE TRANSCRIPTIONAL REGULATOR MCBR"/>
    <property type="match status" value="1"/>
</dbReference>
<proteinExistence type="predicted"/>
<name>A0A291G8G6_9RHOB</name>
<keyword evidence="3" id="KW-0804">Transcription</keyword>
<dbReference type="InterPro" id="IPR008920">
    <property type="entry name" value="TF_FadR/GntR_C"/>
</dbReference>
<keyword evidence="6" id="KW-1185">Reference proteome</keyword>
<dbReference type="InterPro" id="IPR011711">
    <property type="entry name" value="GntR_C"/>
</dbReference>
<dbReference type="SUPFAM" id="SSF48008">
    <property type="entry name" value="GntR ligand-binding domain-like"/>
    <property type="match status" value="1"/>
</dbReference>
<organism evidence="5 6">
    <name type="scientific">Celeribacter ethanolicus</name>
    <dbReference type="NCBI Taxonomy" id="1758178"/>
    <lineage>
        <taxon>Bacteria</taxon>
        <taxon>Pseudomonadati</taxon>
        <taxon>Pseudomonadota</taxon>
        <taxon>Alphaproteobacteria</taxon>
        <taxon>Rhodobacterales</taxon>
        <taxon>Roseobacteraceae</taxon>
        <taxon>Celeribacter</taxon>
    </lineage>
</organism>
<dbReference type="GO" id="GO:0003677">
    <property type="term" value="F:DNA binding"/>
    <property type="evidence" value="ECO:0007669"/>
    <property type="project" value="UniProtKB-KW"/>
</dbReference>
<keyword evidence="2" id="KW-0238">DNA-binding</keyword>
<evidence type="ECO:0000256" key="2">
    <source>
        <dbReference type="ARBA" id="ARBA00023125"/>
    </source>
</evidence>
<dbReference type="SMART" id="SM00895">
    <property type="entry name" value="FCD"/>
    <property type="match status" value="1"/>
</dbReference>
<dbReference type="Pfam" id="PF00392">
    <property type="entry name" value="GntR"/>
    <property type="match status" value="1"/>
</dbReference>
<evidence type="ECO:0000313" key="5">
    <source>
        <dbReference type="EMBL" id="ATG46719.1"/>
    </source>
</evidence>
<dbReference type="OrthoDB" id="9815654at2"/>
<keyword evidence="1" id="KW-0805">Transcription regulation</keyword>
<evidence type="ECO:0000256" key="1">
    <source>
        <dbReference type="ARBA" id="ARBA00023015"/>
    </source>
</evidence>
<dbReference type="Gene3D" id="1.20.120.530">
    <property type="entry name" value="GntR ligand-binding domain-like"/>
    <property type="match status" value="1"/>
</dbReference>
<dbReference type="InterPro" id="IPR000524">
    <property type="entry name" value="Tscrpt_reg_HTH_GntR"/>
</dbReference>
<dbReference type="Pfam" id="PF07729">
    <property type="entry name" value="FCD"/>
    <property type="match status" value="1"/>
</dbReference>
<gene>
    <name evidence="5" type="ORF">CEW89_03580</name>
</gene>
<dbReference type="PANTHER" id="PTHR43537">
    <property type="entry name" value="TRANSCRIPTIONAL REGULATOR, GNTR FAMILY"/>
    <property type="match status" value="1"/>
</dbReference>
<protein>
    <submittedName>
        <fullName evidence="5">GntR family transcriptional regulator</fullName>
    </submittedName>
</protein>
<dbReference type="SMART" id="SM00345">
    <property type="entry name" value="HTH_GNTR"/>
    <property type="match status" value="1"/>
</dbReference>
<dbReference type="STRING" id="1758178.GCA_001550095_02939"/>
<accession>A0A291G8G6</accession>